<gene>
    <name evidence="2" type="ORF">BSZ37_10120</name>
</gene>
<dbReference type="CDD" id="cd12105">
    <property type="entry name" value="HmuY"/>
    <property type="match status" value="1"/>
</dbReference>
<feature type="signal peptide" evidence="1">
    <location>
        <begin position="1"/>
        <end position="18"/>
    </location>
</feature>
<feature type="chain" id="PRO_5012899385" description="Spondin domain-containing protein" evidence="1">
    <location>
        <begin position="19"/>
        <end position="189"/>
    </location>
</feature>
<protein>
    <recommendedName>
        <fullName evidence="4">Spondin domain-containing protein</fullName>
    </recommendedName>
</protein>
<organism evidence="2 3">
    <name type="scientific">Rubrivirga marina</name>
    <dbReference type="NCBI Taxonomy" id="1196024"/>
    <lineage>
        <taxon>Bacteria</taxon>
        <taxon>Pseudomonadati</taxon>
        <taxon>Rhodothermota</taxon>
        <taxon>Rhodothermia</taxon>
        <taxon>Rhodothermales</taxon>
        <taxon>Rubricoccaceae</taxon>
        <taxon>Rubrivirga</taxon>
    </lineage>
</organism>
<name>A0A271J151_9BACT</name>
<evidence type="ECO:0000313" key="3">
    <source>
        <dbReference type="Proteomes" id="UP000216339"/>
    </source>
</evidence>
<proteinExistence type="predicted"/>
<keyword evidence="3" id="KW-1185">Reference proteome</keyword>
<dbReference type="EMBL" id="MQWD01000001">
    <property type="protein sequence ID" value="PAP76764.1"/>
    <property type="molecule type" value="Genomic_DNA"/>
</dbReference>
<sequence>MTRLLALAALFAVLPAASQDALLIEDVPTVSAGMGTADGPFTLLSLRDGSVVVPYDAATRADSASAAWDLGLRGTEVILNGGASGPGGIEGALVAEPFESVLGVPSDVVADGAGECPRGAARVVCHGSGNGWYLYADNGVEPLADRTLVIRRADGTAAKVRFVSYELGDAVGDVRPRYVTLEVAPLVAE</sequence>
<dbReference type="InterPro" id="IPR025921">
    <property type="entry name" value="HmuY"/>
</dbReference>
<evidence type="ECO:0000313" key="2">
    <source>
        <dbReference type="EMBL" id="PAP76764.1"/>
    </source>
</evidence>
<evidence type="ECO:0000256" key="1">
    <source>
        <dbReference type="SAM" id="SignalP"/>
    </source>
</evidence>
<reference evidence="2 3" key="1">
    <citation type="submission" date="2016-11" db="EMBL/GenBank/DDBJ databases">
        <title>Study of marine rhodopsin-containing bacteria.</title>
        <authorList>
            <person name="Yoshizawa S."/>
            <person name="Kumagai Y."/>
            <person name="Kogure K."/>
        </authorList>
    </citation>
    <scope>NUCLEOTIDE SEQUENCE [LARGE SCALE GENOMIC DNA]</scope>
    <source>
        <strain evidence="2 3">SAORIC-28</strain>
    </source>
</reference>
<dbReference type="RefSeq" id="WP_095510430.1">
    <property type="nucleotide sequence ID" value="NZ_MQWD01000001.1"/>
</dbReference>
<accession>A0A271J151</accession>
<dbReference type="AlphaFoldDB" id="A0A271J151"/>
<evidence type="ECO:0008006" key="4">
    <source>
        <dbReference type="Google" id="ProtNLM"/>
    </source>
</evidence>
<dbReference type="OrthoDB" id="5510929at2"/>
<keyword evidence="1" id="KW-0732">Signal</keyword>
<dbReference type="Proteomes" id="UP000216339">
    <property type="component" value="Unassembled WGS sequence"/>
</dbReference>
<comment type="caution">
    <text evidence="2">The sequence shown here is derived from an EMBL/GenBank/DDBJ whole genome shotgun (WGS) entry which is preliminary data.</text>
</comment>